<dbReference type="EMBL" id="JQ513383">
    <property type="protein sequence ID" value="AFA44549.1"/>
    <property type="molecule type" value="Genomic_DNA"/>
</dbReference>
<proteinExistence type="predicted"/>
<dbReference type="KEGG" id="vg:14012864"/>
<dbReference type="RefSeq" id="YP_007007431.1">
    <property type="nucleotide sequence ID" value="NC_019526.1"/>
</dbReference>
<dbReference type="Proteomes" id="UP000007524">
    <property type="component" value="Segment"/>
</dbReference>
<evidence type="ECO:0000313" key="2">
    <source>
        <dbReference type="Proteomes" id="UP000007524"/>
    </source>
</evidence>
<name>H6X483_9CAUD</name>
<organism evidence="1 2">
    <name type="scientific">Klebsiella phage vB_KleM_RaK2</name>
    <dbReference type="NCBI Taxonomy" id="1147094"/>
    <lineage>
        <taxon>Viruses</taxon>
        <taxon>Duplodnaviria</taxon>
        <taxon>Heunggongvirae</taxon>
        <taxon>Uroviricota</taxon>
        <taxon>Caudoviricetes</taxon>
        <taxon>Alcyoneusvirus</taxon>
        <taxon>Alcyoneusvirus RaK2</taxon>
    </lineage>
</organism>
<reference evidence="1 2" key="1">
    <citation type="journal article" date="2012" name="J. Virol.">
        <title>Genome of Klebsiella sp.-Infecting Bacteriophage vB_KleM_RaK2.</title>
        <authorList>
            <person name="Simoliunas E."/>
            <person name="Kaliniene L."/>
            <person name="Truncaite L."/>
            <person name="Klausa V."/>
            <person name="Zajanckauskaite A."/>
            <person name="Meskys R."/>
        </authorList>
    </citation>
    <scope>NUCLEOTIDE SEQUENCE [LARGE SCALE GENOMIC DNA]</scope>
</reference>
<accession>H6X483</accession>
<keyword evidence="2" id="KW-1185">Reference proteome</keyword>
<evidence type="ECO:0000313" key="1">
    <source>
        <dbReference type="EMBL" id="AFA44549.1"/>
    </source>
</evidence>
<sequence length="130" mass="14822">MPLIKLETHIAAIESMMKQLDVLELTTDSPVLNHCLSLEDMGELGNGIEAIRRNLNNAKAWAVEQYNTQVLQLSYTTNKGDFARFHGTKDELRKFWNSSKDNMKYVEIYYNYSRAPICGDKAVGIFLSTN</sequence>
<gene>
    <name evidence="1" type="ORF">RaK2_00276</name>
</gene>
<protein>
    <submittedName>
        <fullName evidence="1">Uncharacterized protein</fullName>
    </submittedName>
</protein>
<dbReference type="GeneID" id="14012864"/>